<sequence length="63" mass="7635">MYYITILDFDNGSVDQYNLADHFDKTTLAHWQTEDFEEFITSEGYRLKNIEWMSHSDNTINYF</sequence>
<organism evidence="1">
    <name type="scientific">marine sediment metagenome</name>
    <dbReference type="NCBI Taxonomy" id="412755"/>
    <lineage>
        <taxon>unclassified sequences</taxon>
        <taxon>metagenomes</taxon>
        <taxon>ecological metagenomes</taxon>
    </lineage>
</organism>
<accession>X0TPV6</accession>
<evidence type="ECO:0000313" key="1">
    <source>
        <dbReference type="EMBL" id="GAF78150.1"/>
    </source>
</evidence>
<proteinExistence type="predicted"/>
<comment type="caution">
    <text evidence="1">The sequence shown here is derived from an EMBL/GenBank/DDBJ whole genome shotgun (WGS) entry which is preliminary data.</text>
</comment>
<name>X0TPV6_9ZZZZ</name>
<dbReference type="EMBL" id="BARS01008393">
    <property type="protein sequence ID" value="GAF78150.1"/>
    <property type="molecule type" value="Genomic_DNA"/>
</dbReference>
<reference evidence="1" key="1">
    <citation type="journal article" date="2014" name="Front. Microbiol.">
        <title>High frequency of phylogenetically diverse reductive dehalogenase-homologous genes in deep subseafloor sedimentary metagenomes.</title>
        <authorList>
            <person name="Kawai M."/>
            <person name="Futagami T."/>
            <person name="Toyoda A."/>
            <person name="Takaki Y."/>
            <person name="Nishi S."/>
            <person name="Hori S."/>
            <person name="Arai W."/>
            <person name="Tsubouchi T."/>
            <person name="Morono Y."/>
            <person name="Uchiyama I."/>
            <person name="Ito T."/>
            <person name="Fujiyama A."/>
            <person name="Inagaki F."/>
            <person name="Takami H."/>
        </authorList>
    </citation>
    <scope>NUCLEOTIDE SEQUENCE</scope>
    <source>
        <strain evidence="1">Expedition CK06-06</strain>
    </source>
</reference>
<protein>
    <submittedName>
        <fullName evidence="1">Uncharacterized protein</fullName>
    </submittedName>
</protein>
<dbReference type="AlphaFoldDB" id="X0TPV6"/>
<gene>
    <name evidence="1" type="ORF">S01H1_16013</name>
</gene>